<evidence type="ECO:0000313" key="3">
    <source>
        <dbReference type="Proteomes" id="UP001196301"/>
    </source>
</evidence>
<name>A0ABS6DTH8_9FIRM</name>
<organism evidence="2 3">
    <name type="scientific">Intestinibacter bartlettii</name>
    <dbReference type="NCBI Taxonomy" id="261299"/>
    <lineage>
        <taxon>Bacteria</taxon>
        <taxon>Bacillati</taxon>
        <taxon>Bacillota</taxon>
        <taxon>Clostridia</taxon>
        <taxon>Peptostreptococcales</taxon>
        <taxon>Peptostreptococcaceae</taxon>
        <taxon>Intestinibacter</taxon>
    </lineage>
</organism>
<feature type="transmembrane region" description="Helical" evidence="1">
    <location>
        <begin position="6"/>
        <end position="25"/>
    </location>
</feature>
<comment type="caution">
    <text evidence="2">The sequence shown here is derived from an EMBL/GenBank/DDBJ whole genome shotgun (WGS) entry which is preliminary data.</text>
</comment>
<sequence length="750" mass="89165">MLIHCISLFTIAICICCLCTSRFLLIKKKKKRTRIRITMLVIFLIFQLINVMLLEDMRINKNMIYGCSSLLMCFIIIENFNKQKVFKKQLLVLYITLNILDLILNVNNLKFYIDNVADLLILGLLLYKINNAYYMEIYNKYKATKAKLHRLNINTKLYNTKLDTLRQENIRREEVLHQNISNIKQLLKSFNTKIYFIDQTLTYVYEYTFDNNNLYKINSFKSFFNKDNPENLIILEKFYNTLYSCENLEFDMKQSDNKYYNYNLLPNILLQGTLGVLLVKSNIDYKNNIEQQYKENYIKFKNIVENMPYDIILEKDNKIIYQNKESVYDDNMMNIILDENIKGNVAYSVDENQKNKFYIDRIKFENDKDTLIILKNIADQRALVDKMKLAKQKYELFVDIISEAVFVLDHNTNKIKYTNKSFDRILQKYKLSIGDMYDLIKNSDLNYCDISFNMKFEGKKIVNSLNEDIYLEFANMVLNINKKNIMIGVFRDVTQNVKNDIMQKKMEEEAYSKKLKNEFLINLSHELKTPVNLIYLKNQLTLSLCEKNNIVNIKQVNLLNKELKNIKILMNLIDNLIALEKLNLESYEDNRNYYNIVEILEDIVIKLNTYKDVNIIFDTEEEEIFTFIDVHNISKVVTRLLSIIYKCSTKQEVINFDISNKEKINIHIYHDNKQNINNIDDKEIQIISTSILLCKLVLNLYNGNLEIRNGFNDINIQLESIGSRQYNYHQENKLIEDNFIEQEFGKIYNL</sequence>
<keyword evidence="3" id="KW-1185">Reference proteome</keyword>
<evidence type="ECO:0008006" key="4">
    <source>
        <dbReference type="Google" id="ProtNLM"/>
    </source>
</evidence>
<accession>A0ABS6DTH8</accession>
<dbReference type="RefSeq" id="WP_216568296.1">
    <property type="nucleotide sequence ID" value="NZ_JAHLOQ010000003.1"/>
</dbReference>
<keyword evidence="1" id="KW-0472">Membrane</keyword>
<evidence type="ECO:0000313" key="2">
    <source>
        <dbReference type="EMBL" id="MBU5335130.1"/>
    </source>
</evidence>
<dbReference type="CDD" id="cd00082">
    <property type="entry name" value="HisKA"/>
    <property type="match status" value="1"/>
</dbReference>
<proteinExistence type="predicted"/>
<keyword evidence="1" id="KW-1133">Transmembrane helix</keyword>
<evidence type="ECO:0000256" key="1">
    <source>
        <dbReference type="SAM" id="Phobius"/>
    </source>
</evidence>
<dbReference type="InterPro" id="IPR003661">
    <property type="entry name" value="HisK_dim/P_dom"/>
</dbReference>
<keyword evidence="1" id="KW-0812">Transmembrane</keyword>
<gene>
    <name evidence="2" type="ORF">KQI20_01635</name>
</gene>
<dbReference type="Proteomes" id="UP001196301">
    <property type="component" value="Unassembled WGS sequence"/>
</dbReference>
<dbReference type="EMBL" id="JAHLOQ010000003">
    <property type="protein sequence ID" value="MBU5335130.1"/>
    <property type="molecule type" value="Genomic_DNA"/>
</dbReference>
<protein>
    <recommendedName>
        <fullName evidence="4">Histidine kinase</fullName>
    </recommendedName>
</protein>
<feature type="transmembrane region" description="Helical" evidence="1">
    <location>
        <begin position="37"/>
        <end position="53"/>
    </location>
</feature>
<reference evidence="2 3" key="1">
    <citation type="submission" date="2021-06" db="EMBL/GenBank/DDBJ databases">
        <authorList>
            <person name="Sun Q."/>
            <person name="Li D."/>
        </authorList>
    </citation>
    <scope>NUCLEOTIDE SEQUENCE [LARGE SCALE GENOMIC DNA]</scope>
    <source>
        <strain evidence="2 3">N19</strain>
    </source>
</reference>